<name>A0A844HST3_9RHOB</name>
<comment type="caution">
    <text evidence="1">The sequence shown here is derived from an EMBL/GenBank/DDBJ whole genome shotgun (WGS) entry which is preliminary data.</text>
</comment>
<organism evidence="1 2">
    <name type="scientific">Paracoccus litorisediminis</name>
    <dbReference type="NCBI Taxonomy" id="2006130"/>
    <lineage>
        <taxon>Bacteria</taxon>
        <taxon>Pseudomonadati</taxon>
        <taxon>Pseudomonadota</taxon>
        <taxon>Alphaproteobacteria</taxon>
        <taxon>Rhodobacterales</taxon>
        <taxon>Paracoccaceae</taxon>
        <taxon>Paracoccus</taxon>
    </lineage>
</organism>
<evidence type="ECO:0000313" key="1">
    <source>
        <dbReference type="EMBL" id="MTH60661.1"/>
    </source>
</evidence>
<dbReference type="Proteomes" id="UP000449846">
    <property type="component" value="Unassembled WGS sequence"/>
</dbReference>
<reference evidence="1 2" key="1">
    <citation type="submission" date="2019-11" db="EMBL/GenBank/DDBJ databases">
        <authorList>
            <person name="Dong K."/>
        </authorList>
    </citation>
    <scope>NUCLEOTIDE SEQUENCE [LARGE SCALE GENOMIC DNA]</scope>
    <source>
        <strain evidence="1 2">NBRC 112902</strain>
    </source>
</reference>
<proteinExistence type="predicted"/>
<sequence>MPLVIRTPNKAAYAAAFMPRPPTLEEAMAAIPGLLAFDATTYEAGLAAWDAAIGDGSLEWIGVAPSKVAQGHFDSVAFTSASKAWVRGASDYLSVSSFAVFERFFYPTSAATTHRFWCAGPGSGAGADSIQVQLQPLNVPPRWRGLSYIPLGADTAILELSAAPFEQWITAGYIKQGSNGGLLRLNGVSNSFGVNGRAYAATRLGIGDTVGATSAVRRMRRLVVVNGTALTVEQIATIETWLGL</sequence>
<accession>A0A844HST3</accession>
<dbReference type="RefSeq" id="WP_155040598.1">
    <property type="nucleotide sequence ID" value="NZ_WMIG01000009.1"/>
</dbReference>
<protein>
    <submittedName>
        <fullName evidence="1">Uncharacterized protein</fullName>
    </submittedName>
</protein>
<gene>
    <name evidence="1" type="ORF">GL300_15710</name>
</gene>
<dbReference type="EMBL" id="WMIG01000009">
    <property type="protein sequence ID" value="MTH60661.1"/>
    <property type="molecule type" value="Genomic_DNA"/>
</dbReference>
<evidence type="ECO:0000313" key="2">
    <source>
        <dbReference type="Proteomes" id="UP000449846"/>
    </source>
</evidence>
<dbReference type="AlphaFoldDB" id="A0A844HST3"/>
<keyword evidence="2" id="KW-1185">Reference proteome</keyword>